<dbReference type="AlphaFoldDB" id="A0A0E9QYJ6"/>
<reference evidence="1" key="1">
    <citation type="submission" date="2014-11" db="EMBL/GenBank/DDBJ databases">
        <authorList>
            <person name="Amaro Gonzalez C."/>
        </authorList>
    </citation>
    <scope>NUCLEOTIDE SEQUENCE</scope>
</reference>
<dbReference type="EMBL" id="GBXM01087025">
    <property type="protein sequence ID" value="JAH21552.1"/>
    <property type="molecule type" value="Transcribed_RNA"/>
</dbReference>
<proteinExistence type="predicted"/>
<name>A0A0E9QYJ6_ANGAN</name>
<organism evidence="1">
    <name type="scientific">Anguilla anguilla</name>
    <name type="common">European freshwater eel</name>
    <name type="synonym">Muraena anguilla</name>
    <dbReference type="NCBI Taxonomy" id="7936"/>
    <lineage>
        <taxon>Eukaryota</taxon>
        <taxon>Metazoa</taxon>
        <taxon>Chordata</taxon>
        <taxon>Craniata</taxon>
        <taxon>Vertebrata</taxon>
        <taxon>Euteleostomi</taxon>
        <taxon>Actinopterygii</taxon>
        <taxon>Neopterygii</taxon>
        <taxon>Teleostei</taxon>
        <taxon>Anguilliformes</taxon>
        <taxon>Anguillidae</taxon>
        <taxon>Anguilla</taxon>
    </lineage>
</organism>
<accession>A0A0E9QYJ6</accession>
<evidence type="ECO:0000313" key="1">
    <source>
        <dbReference type="EMBL" id="JAH21552.1"/>
    </source>
</evidence>
<sequence>MQRLTVTLSGNAKKNHHHCHSNSSGTFHRDRLLIAVQWLRESHSVCTTCCHPAYQPEDQLLLHRRWEKIRQPR</sequence>
<protein>
    <submittedName>
        <fullName evidence="1">Uncharacterized protein</fullName>
    </submittedName>
</protein>
<reference evidence="1" key="2">
    <citation type="journal article" date="2015" name="Fish Shellfish Immunol.">
        <title>Early steps in the European eel (Anguilla anguilla)-Vibrio vulnificus interaction in the gills: Role of the RtxA13 toxin.</title>
        <authorList>
            <person name="Callol A."/>
            <person name="Pajuelo D."/>
            <person name="Ebbesson L."/>
            <person name="Teles M."/>
            <person name="MacKenzie S."/>
            <person name="Amaro C."/>
        </authorList>
    </citation>
    <scope>NUCLEOTIDE SEQUENCE</scope>
</reference>